<evidence type="ECO:0000313" key="2">
    <source>
        <dbReference type="EMBL" id="KIW87237.1"/>
    </source>
</evidence>
<protein>
    <recommendedName>
        <fullName evidence="1">Heterokaryon incompatibility domain-containing protein</fullName>
    </recommendedName>
</protein>
<dbReference type="HOGENOM" id="CLU_102622_1_2_1"/>
<evidence type="ECO:0000259" key="1">
    <source>
        <dbReference type="Pfam" id="PF06985"/>
    </source>
</evidence>
<dbReference type="OrthoDB" id="4121234at2759"/>
<proteinExistence type="predicted"/>
<dbReference type="GeneID" id="27705068"/>
<dbReference type="PANTHER" id="PTHR33112">
    <property type="entry name" value="DOMAIN PROTEIN, PUTATIVE-RELATED"/>
    <property type="match status" value="1"/>
</dbReference>
<gene>
    <name evidence="2" type="ORF">Z519_12140</name>
</gene>
<dbReference type="Pfam" id="PF06985">
    <property type="entry name" value="HET"/>
    <property type="match status" value="1"/>
</dbReference>
<dbReference type="AlphaFoldDB" id="A0A0D2FKL9"/>
<dbReference type="InterPro" id="IPR010730">
    <property type="entry name" value="HET"/>
</dbReference>
<dbReference type="Proteomes" id="UP000053789">
    <property type="component" value="Unassembled WGS sequence"/>
</dbReference>
<name>A0A0D2FKL9_CLAB1</name>
<feature type="domain" description="Heterokaryon incompatibility" evidence="1">
    <location>
        <begin position="106"/>
        <end position="201"/>
    </location>
</feature>
<organism evidence="2 3">
    <name type="scientific">Cladophialophora bantiana (strain ATCC 10958 / CBS 173.52 / CDC B-1940 / NIH 8579)</name>
    <name type="common">Xylohypha bantiana</name>
    <dbReference type="NCBI Taxonomy" id="1442370"/>
    <lineage>
        <taxon>Eukaryota</taxon>
        <taxon>Fungi</taxon>
        <taxon>Dikarya</taxon>
        <taxon>Ascomycota</taxon>
        <taxon>Pezizomycotina</taxon>
        <taxon>Eurotiomycetes</taxon>
        <taxon>Chaetothyriomycetidae</taxon>
        <taxon>Chaetothyriales</taxon>
        <taxon>Herpotrichiellaceae</taxon>
        <taxon>Cladophialophora</taxon>
    </lineage>
</organism>
<dbReference type="PANTHER" id="PTHR33112:SF16">
    <property type="entry name" value="HETEROKARYON INCOMPATIBILITY DOMAIN-CONTAINING PROTEIN"/>
    <property type="match status" value="1"/>
</dbReference>
<sequence length="206" mass="22777">MALTFGLYSHYDLDVRISVERNGKDPEILFPSWLGKPGSYLIEPSADTSSSLALALLWIAECINNHTECAVSPRTRFPRSLINIGQEPIGIVPTNNLHSLGEDAHYVALSHYWGGPGSILPPKLTMKTLATVEQGIPDSDLPPTFLDAVRTTRALSFRYLWIDSLCIVQDDRTNFEIECANKNSIYSNADLTIAASDAMSRTHRCP</sequence>
<evidence type="ECO:0000313" key="3">
    <source>
        <dbReference type="Proteomes" id="UP000053789"/>
    </source>
</evidence>
<keyword evidence="3" id="KW-1185">Reference proteome</keyword>
<dbReference type="EMBL" id="KN847005">
    <property type="protein sequence ID" value="KIW87237.1"/>
    <property type="molecule type" value="Genomic_DNA"/>
</dbReference>
<dbReference type="VEuPathDB" id="FungiDB:Z519_12140"/>
<reference evidence="2" key="1">
    <citation type="submission" date="2015-01" db="EMBL/GenBank/DDBJ databases">
        <title>The Genome Sequence of Cladophialophora bantiana CBS 173.52.</title>
        <authorList>
            <consortium name="The Broad Institute Genomics Platform"/>
            <person name="Cuomo C."/>
            <person name="de Hoog S."/>
            <person name="Gorbushina A."/>
            <person name="Stielow B."/>
            <person name="Teixiera M."/>
            <person name="Abouelleil A."/>
            <person name="Chapman S.B."/>
            <person name="Priest M."/>
            <person name="Young S.K."/>
            <person name="Wortman J."/>
            <person name="Nusbaum C."/>
            <person name="Birren B."/>
        </authorList>
    </citation>
    <scope>NUCLEOTIDE SEQUENCE [LARGE SCALE GENOMIC DNA]</scope>
    <source>
        <strain evidence="2">CBS 173.52</strain>
    </source>
</reference>
<accession>A0A0D2FKL9</accession>
<dbReference type="RefSeq" id="XP_016613906.1">
    <property type="nucleotide sequence ID" value="XM_016769847.1"/>
</dbReference>